<keyword evidence="1" id="KW-0472">Membrane</keyword>
<evidence type="ECO:0008006" key="4">
    <source>
        <dbReference type="Google" id="ProtNLM"/>
    </source>
</evidence>
<dbReference type="KEGG" id="asx:CDL62_15710"/>
<dbReference type="Proteomes" id="UP000191055">
    <property type="component" value="Unassembled WGS sequence"/>
</dbReference>
<accession>A0A1T5HUF3</accession>
<dbReference type="EMBL" id="FUYV01000092">
    <property type="protein sequence ID" value="SKC24326.1"/>
    <property type="molecule type" value="Genomic_DNA"/>
</dbReference>
<keyword evidence="1" id="KW-0812">Transmembrane</keyword>
<keyword evidence="1" id="KW-1133">Transmembrane helix</keyword>
<reference evidence="2 3" key="1">
    <citation type="submission" date="2017-02" db="EMBL/GenBank/DDBJ databases">
        <authorList>
            <person name="Peterson S.W."/>
        </authorList>
    </citation>
    <scope>NUCLEOTIDE SEQUENCE [LARGE SCALE GENOMIC DNA]</scope>
    <source>
        <strain evidence="2 3">DSM 24412</strain>
    </source>
</reference>
<evidence type="ECO:0000256" key="1">
    <source>
        <dbReference type="SAM" id="Phobius"/>
    </source>
</evidence>
<dbReference type="RefSeq" id="WP_079559247.1">
    <property type="nucleotide sequence ID" value="NZ_CP021904.1"/>
</dbReference>
<dbReference type="AlphaFoldDB" id="A0A1T5HUF3"/>
<evidence type="ECO:0000313" key="3">
    <source>
        <dbReference type="Proteomes" id="UP000191055"/>
    </source>
</evidence>
<dbReference type="KEGG" id="asx:CDL62_14910"/>
<name>A0A1T5HUF3_9BACT</name>
<evidence type="ECO:0000313" key="2">
    <source>
        <dbReference type="EMBL" id="SKC24326.1"/>
    </source>
</evidence>
<gene>
    <name evidence="2" type="ORF">SAMN03080601_03628</name>
</gene>
<sequence length="273" mass="32041">MDIESVKNYNQKMLAIFSTLIVIIVSIGLVVLIWTIVREFNFSEVRKTENVLMSDERAEQLAQENLRQQIISYDFPRLIDTTKLIYLIPVTIRTLDEPEPTDYGVLGLLDTYDSRKSRIPNKYSFYGTFINLILYDNLNNKSYKIANQRMVGNNYDIEYLNDDILIIFKGAERDTDNDGRITMNDLKSLFIYSLKEKELKVVTKENTTVLNYEMIREKNEILVLFGIDRNKDNQFIGYKEPTRVMKYNIKTGDLLDLVEPSLETEIQRIVDRR</sequence>
<protein>
    <recommendedName>
        <fullName evidence="4">EF-hand domain-containing protein</fullName>
    </recommendedName>
</protein>
<feature type="transmembrane region" description="Helical" evidence="1">
    <location>
        <begin position="14"/>
        <end position="37"/>
    </location>
</feature>
<proteinExistence type="predicted"/>
<keyword evidence="3" id="KW-1185">Reference proteome</keyword>
<dbReference type="OrthoDB" id="893756at2"/>
<dbReference type="InterPro" id="IPR018247">
    <property type="entry name" value="EF_Hand_1_Ca_BS"/>
</dbReference>
<dbReference type="PROSITE" id="PS00018">
    <property type="entry name" value="EF_HAND_1"/>
    <property type="match status" value="1"/>
</dbReference>
<organism evidence="2 3">
    <name type="scientific">Alkalitalea saponilacus</name>
    <dbReference type="NCBI Taxonomy" id="889453"/>
    <lineage>
        <taxon>Bacteria</taxon>
        <taxon>Pseudomonadati</taxon>
        <taxon>Bacteroidota</taxon>
        <taxon>Bacteroidia</taxon>
        <taxon>Marinilabiliales</taxon>
        <taxon>Marinilabiliaceae</taxon>
        <taxon>Alkalitalea</taxon>
    </lineage>
</organism>